<dbReference type="eggNOG" id="COG0643">
    <property type="taxonomic scope" value="Bacteria"/>
</dbReference>
<evidence type="ECO:0000256" key="4">
    <source>
        <dbReference type="ARBA" id="ARBA00022679"/>
    </source>
</evidence>
<evidence type="ECO:0000256" key="7">
    <source>
        <dbReference type="PROSITE-ProRule" id="PRU00110"/>
    </source>
</evidence>
<feature type="domain" description="HPt" evidence="11">
    <location>
        <begin position="1"/>
        <end position="106"/>
    </location>
</feature>
<dbReference type="Gene3D" id="3.30.565.10">
    <property type="entry name" value="Histidine kinase-like ATPase, C-terminal domain"/>
    <property type="match status" value="1"/>
</dbReference>
<evidence type="ECO:0000313" key="13">
    <source>
        <dbReference type="Proteomes" id="UP000003781"/>
    </source>
</evidence>
<dbReference type="InterPro" id="IPR011006">
    <property type="entry name" value="CheY-like_superfamily"/>
</dbReference>
<dbReference type="AlphaFoldDB" id="A3IQC8"/>
<comment type="caution">
    <text evidence="12">The sequence shown here is derived from an EMBL/GenBank/DDBJ whole genome shotgun (WGS) entry which is preliminary data.</text>
</comment>
<dbReference type="GO" id="GO:0000160">
    <property type="term" value="P:phosphorelay signal transduction system"/>
    <property type="evidence" value="ECO:0007669"/>
    <property type="project" value="UniProtKB-KW"/>
</dbReference>
<dbReference type="GO" id="GO:0006935">
    <property type="term" value="P:chemotaxis"/>
    <property type="evidence" value="ECO:0007669"/>
    <property type="project" value="InterPro"/>
</dbReference>
<keyword evidence="13" id="KW-1185">Reference proteome</keyword>
<evidence type="ECO:0000256" key="5">
    <source>
        <dbReference type="ARBA" id="ARBA00022777"/>
    </source>
</evidence>
<organism evidence="12 13">
    <name type="scientific">Crocosphaera chwakensis CCY0110</name>
    <dbReference type="NCBI Taxonomy" id="391612"/>
    <lineage>
        <taxon>Bacteria</taxon>
        <taxon>Bacillati</taxon>
        <taxon>Cyanobacteriota</taxon>
        <taxon>Cyanophyceae</taxon>
        <taxon>Oscillatoriophycideae</taxon>
        <taxon>Chroococcales</taxon>
        <taxon>Aphanothecaceae</taxon>
        <taxon>Crocosphaera</taxon>
        <taxon>Crocosphaera chwakensis</taxon>
    </lineage>
</organism>
<dbReference type="FunFam" id="3.30.565.10:FF:000016">
    <property type="entry name" value="Chemotaxis protein CheA, putative"/>
    <property type="match status" value="1"/>
</dbReference>
<dbReference type="SMART" id="SM00260">
    <property type="entry name" value="CheW"/>
    <property type="match status" value="1"/>
</dbReference>
<evidence type="ECO:0000256" key="1">
    <source>
        <dbReference type="ARBA" id="ARBA00000085"/>
    </source>
</evidence>
<feature type="domain" description="Histidine kinase" evidence="9">
    <location>
        <begin position="440"/>
        <end position="674"/>
    </location>
</feature>
<keyword evidence="4" id="KW-0808">Transferase</keyword>
<dbReference type="Gene3D" id="3.40.50.2300">
    <property type="match status" value="1"/>
</dbReference>
<dbReference type="InterPro" id="IPR002545">
    <property type="entry name" value="CheW-lke_dom"/>
</dbReference>
<dbReference type="PRINTS" id="PR00344">
    <property type="entry name" value="BCTRLSENSOR"/>
</dbReference>
<feature type="domain" description="Response regulatory" evidence="10">
    <location>
        <begin position="831"/>
        <end position="948"/>
    </location>
</feature>
<dbReference type="SUPFAM" id="SSF50341">
    <property type="entry name" value="CheW-like"/>
    <property type="match status" value="1"/>
</dbReference>
<accession>A3IQC8</accession>
<evidence type="ECO:0000259" key="11">
    <source>
        <dbReference type="PROSITE" id="PS50894"/>
    </source>
</evidence>
<dbReference type="Pfam" id="PF02518">
    <property type="entry name" value="HATPase_c"/>
    <property type="match status" value="1"/>
</dbReference>
<dbReference type="GO" id="GO:0004673">
    <property type="term" value="F:protein histidine kinase activity"/>
    <property type="evidence" value="ECO:0007669"/>
    <property type="project" value="UniProtKB-EC"/>
</dbReference>
<dbReference type="PROSITE" id="PS50110">
    <property type="entry name" value="RESPONSE_REGULATORY"/>
    <property type="match status" value="1"/>
</dbReference>
<dbReference type="PROSITE" id="PS50894">
    <property type="entry name" value="HPT"/>
    <property type="match status" value="1"/>
</dbReference>
<dbReference type="Pfam" id="PF00072">
    <property type="entry name" value="Response_reg"/>
    <property type="match status" value="1"/>
</dbReference>
<dbReference type="InterPro" id="IPR051315">
    <property type="entry name" value="Bact_Chemotaxis_CheA"/>
</dbReference>
<sequence>METEQQVRLNFLEEAEDFLNSLESVLLQLSTVAVEKQQVDLALRAAHSLKGGSSMMGFNTLSEVAHRLEDFLKIIRVRYQDQLLKTEVETLLLQGLDTLRQISKFYQKEQEIDPIWLETNVDPIFEQLTDYLGELKSEDEDALLSQEEDVNPALLMFENGVEAILQQLESQFTVLEPEQLYEELISISEQFIEFGLMAEIEPFIDLSQSIKKELSLITIEEVFSFAKEALETWQRSHALIALGRLDNLPTTFDFSCDTSVELNLLDELQALENLENDPLDDISFSELASSMLGEESFNDLQEAFTQLIDEQSEASEELKNIQNQPNLNQNHRNFRISAQQIAAFNRLFEDLILERNSINFRIDQIKVFMTLMWQRMQNLEDSNTLLRRWYDSVSLNYKLPQIVENSPRSIATNVTLSSLRTNLKDKFDVMEMAQYTDLHLISQEQMETIVQLREVATDIDLGFKELTQSVSDFNQTTHFLYDNLIRSQMRPFGEITQRFPRLIRDLSVQFNKTVKLQLKGETTLIDSSLLDLLNDPLIHLLRNAFDHGIEDPETRLQMGKIPEGTITVEASNKGNQTIITISDDGRGIDLNKISSRLISQGMSKEQVELLSEKELLNQIFEPGFSTAEKISELSGRGVGMDIVKTNLTEIRGEITVNTKLGLGTNFTLIVPINLSVLRVMIVESKGMVFAIAADTIKGVIQLNPEENTVKWGDKQISVLNLPEKFHFSRPNKPFTMTGTPMINRSIALIIEDGDTLQGVSVDRFWIEQDMTVRPITTPIPLPPGFNQSIIWGDGRVIPLVDLAEWVKSFDNNAQTINTIKDNSVVTEKTSTILVVDDSINVRRYLSIMLNKAGYQVEEAKDGQEAVDKLLNGLQVNAVISDLEMPRLDGYGVLEVLKQKDEFKQLPIMILTSRSQEKHRKLAMNLGASAYFSKPYTEQKLLNTLAKFIDRSMLLN</sequence>
<dbReference type="PANTHER" id="PTHR43395:SF1">
    <property type="entry name" value="CHEMOTAXIS PROTEIN CHEA"/>
    <property type="match status" value="1"/>
</dbReference>
<evidence type="ECO:0000313" key="12">
    <source>
        <dbReference type="EMBL" id="EAZ91468.1"/>
    </source>
</evidence>
<dbReference type="eggNOG" id="COG0745">
    <property type="taxonomic scope" value="Bacteria"/>
</dbReference>
<dbReference type="SMART" id="SM00073">
    <property type="entry name" value="HPT"/>
    <property type="match status" value="1"/>
</dbReference>
<name>A3IQC8_9CHRO</name>
<comment type="catalytic activity">
    <reaction evidence="1">
        <text>ATP + protein L-histidine = ADP + protein N-phospho-L-histidine.</text>
        <dbReference type="EC" id="2.7.13.3"/>
    </reaction>
</comment>
<dbReference type="SMART" id="SM00387">
    <property type="entry name" value="HATPase_c"/>
    <property type="match status" value="1"/>
</dbReference>
<keyword evidence="6" id="KW-0902">Two-component regulatory system</keyword>
<dbReference type="InterPro" id="IPR036641">
    <property type="entry name" value="HPT_dom_sf"/>
</dbReference>
<dbReference type="Proteomes" id="UP000003781">
    <property type="component" value="Unassembled WGS sequence"/>
</dbReference>
<feature type="modified residue" description="4-aspartylphosphate" evidence="8">
    <location>
        <position position="881"/>
    </location>
</feature>
<dbReference type="Gene3D" id="1.20.120.160">
    <property type="entry name" value="HPT domain"/>
    <property type="match status" value="1"/>
</dbReference>
<feature type="modified residue" description="Phosphohistidine" evidence="7">
    <location>
        <position position="47"/>
    </location>
</feature>
<dbReference type="Pfam" id="PF01627">
    <property type="entry name" value="Hpt"/>
    <property type="match status" value="1"/>
</dbReference>
<dbReference type="SUPFAM" id="SSF52172">
    <property type="entry name" value="CheY-like"/>
    <property type="match status" value="1"/>
</dbReference>
<reference evidence="12 13" key="1">
    <citation type="submission" date="2007-03" db="EMBL/GenBank/DDBJ databases">
        <authorList>
            <person name="Stal L."/>
            <person name="Ferriera S."/>
            <person name="Johnson J."/>
            <person name="Kravitz S."/>
            <person name="Beeson K."/>
            <person name="Sutton G."/>
            <person name="Rogers Y.-H."/>
            <person name="Friedman R."/>
            <person name="Frazier M."/>
            <person name="Venter J.C."/>
        </authorList>
    </citation>
    <scope>NUCLEOTIDE SEQUENCE [LARGE SCALE GENOMIC DNA]</scope>
    <source>
        <strain evidence="12 13">CCY0110</strain>
    </source>
</reference>
<keyword evidence="5 12" id="KW-0418">Kinase</keyword>
<dbReference type="EC" id="2.7.13.3" evidence="2"/>
<dbReference type="InterPro" id="IPR003594">
    <property type="entry name" value="HATPase_dom"/>
</dbReference>
<dbReference type="CDD" id="cd00088">
    <property type="entry name" value="HPT"/>
    <property type="match status" value="1"/>
</dbReference>
<dbReference type="InterPro" id="IPR004358">
    <property type="entry name" value="Sig_transdc_His_kin-like_C"/>
</dbReference>
<evidence type="ECO:0000259" key="9">
    <source>
        <dbReference type="PROSITE" id="PS50109"/>
    </source>
</evidence>
<dbReference type="InterPro" id="IPR036890">
    <property type="entry name" value="HATPase_C_sf"/>
</dbReference>
<dbReference type="InterPro" id="IPR005467">
    <property type="entry name" value="His_kinase_dom"/>
</dbReference>
<dbReference type="InterPro" id="IPR001789">
    <property type="entry name" value="Sig_transdc_resp-reg_receiver"/>
</dbReference>
<dbReference type="SMART" id="SM00448">
    <property type="entry name" value="REC"/>
    <property type="match status" value="1"/>
</dbReference>
<dbReference type="SUPFAM" id="SSF47226">
    <property type="entry name" value="Histidine-containing phosphotransfer domain, HPT domain"/>
    <property type="match status" value="1"/>
</dbReference>
<dbReference type="PANTHER" id="PTHR43395">
    <property type="entry name" value="SENSOR HISTIDINE KINASE CHEA"/>
    <property type="match status" value="1"/>
</dbReference>
<evidence type="ECO:0000256" key="3">
    <source>
        <dbReference type="ARBA" id="ARBA00022553"/>
    </source>
</evidence>
<dbReference type="Pfam" id="PF01584">
    <property type="entry name" value="CheW"/>
    <property type="match status" value="1"/>
</dbReference>
<evidence type="ECO:0000259" key="10">
    <source>
        <dbReference type="PROSITE" id="PS50110"/>
    </source>
</evidence>
<proteinExistence type="predicted"/>
<dbReference type="eggNOG" id="COG2198">
    <property type="taxonomic scope" value="Bacteria"/>
</dbReference>
<evidence type="ECO:0000256" key="6">
    <source>
        <dbReference type="ARBA" id="ARBA00023012"/>
    </source>
</evidence>
<dbReference type="InterPro" id="IPR008207">
    <property type="entry name" value="Sig_transdc_His_kin_Hpt_dom"/>
</dbReference>
<dbReference type="InterPro" id="IPR036061">
    <property type="entry name" value="CheW-like_dom_sf"/>
</dbReference>
<keyword evidence="3 8" id="KW-0597">Phosphoprotein</keyword>
<dbReference type="SUPFAM" id="SSF55874">
    <property type="entry name" value="ATPase domain of HSP90 chaperone/DNA topoisomerase II/histidine kinase"/>
    <property type="match status" value="1"/>
</dbReference>
<protein>
    <recommendedName>
        <fullName evidence="2">histidine kinase</fullName>
        <ecNumber evidence="2">2.7.13.3</ecNumber>
    </recommendedName>
</protein>
<dbReference type="PROSITE" id="PS50109">
    <property type="entry name" value="HIS_KIN"/>
    <property type="match status" value="1"/>
</dbReference>
<dbReference type="EMBL" id="AAXW01000014">
    <property type="protein sequence ID" value="EAZ91468.1"/>
    <property type="molecule type" value="Genomic_DNA"/>
</dbReference>
<evidence type="ECO:0000256" key="8">
    <source>
        <dbReference type="PROSITE-ProRule" id="PRU00169"/>
    </source>
</evidence>
<gene>
    <name evidence="12" type="ORF">CY0110_05842</name>
</gene>
<evidence type="ECO:0000256" key="2">
    <source>
        <dbReference type="ARBA" id="ARBA00012438"/>
    </source>
</evidence>